<organism evidence="2 3">
    <name type="scientific">Symbiodinium microadriaticum</name>
    <name type="common">Dinoflagellate</name>
    <name type="synonym">Zooxanthella microadriatica</name>
    <dbReference type="NCBI Taxonomy" id="2951"/>
    <lineage>
        <taxon>Eukaryota</taxon>
        <taxon>Sar</taxon>
        <taxon>Alveolata</taxon>
        <taxon>Dinophyceae</taxon>
        <taxon>Suessiales</taxon>
        <taxon>Symbiodiniaceae</taxon>
        <taxon>Symbiodinium</taxon>
    </lineage>
</organism>
<feature type="compositionally biased region" description="Acidic residues" evidence="1">
    <location>
        <begin position="171"/>
        <end position="183"/>
    </location>
</feature>
<protein>
    <submittedName>
        <fullName evidence="2">Uncharacterized protein</fullName>
    </submittedName>
</protein>
<feature type="region of interest" description="Disordered" evidence="1">
    <location>
        <begin position="61"/>
        <end position="82"/>
    </location>
</feature>
<dbReference type="EMBL" id="LSRX01000051">
    <property type="protein sequence ID" value="OLQ11922.1"/>
    <property type="molecule type" value="Genomic_DNA"/>
</dbReference>
<evidence type="ECO:0000313" key="2">
    <source>
        <dbReference type="EMBL" id="OLQ11922.1"/>
    </source>
</evidence>
<feature type="region of interest" description="Disordered" evidence="1">
    <location>
        <begin position="171"/>
        <end position="208"/>
    </location>
</feature>
<sequence>MGIEEPMATGRKGELITQIQEVERYDDAKVEIERLVGASGMGARTAIDGQVPIIDMSKEGAAAWDPEGAEEPSERSHPRNHGVPLELIERTFGRSAKFFDQSKEQKQEQSPFAKDLNAGYECFAFEGWLTSLFFAKDDAMANELPRMKMTMTMMMTMVLWMALALATDDDDDVDDDDDDDDHDDGGTFRKSALPPVRPIREGEPSNYRPEWIHGWTLAKGLQVNNKN</sequence>
<dbReference type="Gene3D" id="2.60.120.330">
    <property type="entry name" value="B-lactam Antibiotic, Isopenicillin N Synthase, Chain"/>
    <property type="match status" value="1"/>
</dbReference>
<proteinExistence type="predicted"/>
<gene>
    <name evidence="2" type="ORF">AK812_SmicGene4176</name>
</gene>
<dbReference type="InterPro" id="IPR027443">
    <property type="entry name" value="IPNS-like_sf"/>
</dbReference>
<reference evidence="2 3" key="1">
    <citation type="submission" date="2016-02" db="EMBL/GenBank/DDBJ databases">
        <title>Genome analysis of coral dinoflagellate symbionts highlights evolutionary adaptations to a symbiotic lifestyle.</title>
        <authorList>
            <person name="Aranda M."/>
            <person name="Li Y."/>
            <person name="Liew Y.J."/>
            <person name="Baumgarten S."/>
            <person name="Simakov O."/>
            <person name="Wilson M."/>
            <person name="Piel J."/>
            <person name="Ashoor H."/>
            <person name="Bougouffa S."/>
            <person name="Bajic V.B."/>
            <person name="Ryu T."/>
            <person name="Ravasi T."/>
            <person name="Bayer T."/>
            <person name="Micklem G."/>
            <person name="Kim H."/>
            <person name="Bhak J."/>
            <person name="Lajeunesse T.C."/>
            <person name="Voolstra C.R."/>
        </authorList>
    </citation>
    <scope>NUCLEOTIDE SEQUENCE [LARGE SCALE GENOMIC DNA]</scope>
    <source>
        <strain evidence="2 3">CCMP2467</strain>
    </source>
</reference>
<evidence type="ECO:0000313" key="3">
    <source>
        <dbReference type="Proteomes" id="UP000186817"/>
    </source>
</evidence>
<keyword evidence="3" id="KW-1185">Reference proteome</keyword>
<accession>A0A1Q9EX07</accession>
<name>A0A1Q9EX07_SYMMI</name>
<evidence type="ECO:0000256" key="1">
    <source>
        <dbReference type="SAM" id="MobiDB-lite"/>
    </source>
</evidence>
<dbReference type="SUPFAM" id="SSF51197">
    <property type="entry name" value="Clavaminate synthase-like"/>
    <property type="match status" value="1"/>
</dbReference>
<dbReference type="AlphaFoldDB" id="A0A1Q9EX07"/>
<dbReference type="OrthoDB" id="288590at2759"/>
<dbReference type="Proteomes" id="UP000186817">
    <property type="component" value="Unassembled WGS sequence"/>
</dbReference>
<comment type="caution">
    <text evidence="2">The sequence shown here is derived from an EMBL/GenBank/DDBJ whole genome shotgun (WGS) entry which is preliminary data.</text>
</comment>